<evidence type="ECO:0000313" key="2">
    <source>
        <dbReference type="EMBL" id="GAG52191.1"/>
    </source>
</evidence>
<dbReference type="Gene3D" id="3.20.20.150">
    <property type="entry name" value="Divalent-metal-dependent TIM barrel enzymes"/>
    <property type="match status" value="1"/>
</dbReference>
<dbReference type="EMBL" id="BARS01056194">
    <property type="protein sequence ID" value="GAG52191.1"/>
    <property type="molecule type" value="Genomic_DNA"/>
</dbReference>
<dbReference type="PANTHER" id="PTHR12110:SF21">
    <property type="entry name" value="XYLOSE ISOMERASE-LIKE TIM BARREL DOMAIN-CONTAINING PROTEIN"/>
    <property type="match status" value="1"/>
</dbReference>
<organism evidence="2">
    <name type="scientific">marine sediment metagenome</name>
    <dbReference type="NCBI Taxonomy" id="412755"/>
    <lineage>
        <taxon>unclassified sequences</taxon>
        <taxon>metagenomes</taxon>
        <taxon>ecological metagenomes</taxon>
    </lineage>
</organism>
<dbReference type="SUPFAM" id="SSF51658">
    <property type="entry name" value="Xylose isomerase-like"/>
    <property type="match status" value="1"/>
</dbReference>
<sequence>IPYWKREAAFAAKHDVKIAFEAHPGMVVHNPEDIVRLRKAAGSALGANFDPSHFFWQGIDPIEAARFLGENRCIYHVHAKDCAIDPKNSGITGNLDIKSYGDVKKRSWVFRTVGYGHGDEFWKPFVSMLRAYGYDGVISIEHEDSLMSMSEGFEKAVEYLKPIILREKLGKAWWF</sequence>
<name>X0ZVR7_9ZZZZ</name>
<proteinExistence type="predicted"/>
<dbReference type="InterPro" id="IPR036237">
    <property type="entry name" value="Xyl_isomerase-like_sf"/>
</dbReference>
<dbReference type="AlphaFoldDB" id="X0ZVR7"/>
<evidence type="ECO:0000259" key="1">
    <source>
        <dbReference type="Pfam" id="PF01261"/>
    </source>
</evidence>
<dbReference type="Pfam" id="PF01261">
    <property type="entry name" value="AP_endonuc_2"/>
    <property type="match status" value="1"/>
</dbReference>
<feature type="domain" description="Xylose isomerase-like TIM barrel" evidence="1">
    <location>
        <begin position="6"/>
        <end position="162"/>
    </location>
</feature>
<dbReference type="PANTHER" id="PTHR12110">
    <property type="entry name" value="HYDROXYPYRUVATE ISOMERASE"/>
    <property type="match status" value="1"/>
</dbReference>
<gene>
    <name evidence="2" type="ORF">S01H1_82830</name>
</gene>
<accession>X0ZVR7</accession>
<feature type="non-terminal residue" evidence="2">
    <location>
        <position position="1"/>
    </location>
</feature>
<protein>
    <recommendedName>
        <fullName evidence="1">Xylose isomerase-like TIM barrel domain-containing protein</fullName>
    </recommendedName>
</protein>
<reference evidence="2" key="1">
    <citation type="journal article" date="2014" name="Front. Microbiol.">
        <title>High frequency of phylogenetically diverse reductive dehalogenase-homologous genes in deep subseafloor sedimentary metagenomes.</title>
        <authorList>
            <person name="Kawai M."/>
            <person name="Futagami T."/>
            <person name="Toyoda A."/>
            <person name="Takaki Y."/>
            <person name="Nishi S."/>
            <person name="Hori S."/>
            <person name="Arai W."/>
            <person name="Tsubouchi T."/>
            <person name="Morono Y."/>
            <person name="Uchiyama I."/>
            <person name="Ito T."/>
            <person name="Fujiyama A."/>
            <person name="Inagaki F."/>
            <person name="Takami H."/>
        </authorList>
    </citation>
    <scope>NUCLEOTIDE SEQUENCE</scope>
    <source>
        <strain evidence="2">Expedition CK06-06</strain>
    </source>
</reference>
<dbReference type="InterPro" id="IPR050312">
    <property type="entry name" value="IolE/XylAMocC-like"/>
</dbReference>
<comment type="caution">
    <text evidence="2">The sequence shown here is derived from an EMBL/GenBank/DDBJ whole genome shotgun (WGS) entry which is preliminary data.</text>
</comment>
<dbReference type="InterPro" id="IPR013022">
    <property type="entry name" value="Xyl_isomerase-like_TIM-brl"/>
</dbReference>